<gene>
    <name evidence="1" type="ORF">J2X16_003756</name>
</gene>
<evidence type="ECO:0000313" key="1">
    <source>
        <dbReference type="EMBL" id="MDR7298393.1"/>
    </source>
</evidence>
<comment type="caution">
    <text evidence="1">The sequence shown here is derived from an EMBL/GenBank/DDBJ whole genome shotgun (WGS) entry which is preliminary data.</text>
</comment>
<reference evidence="1 2" key="1">
    <citation type="submission" date="2023-07" db="EMBL/GenBank/DDBJ databases">
        <title>Sorghum-associated microbial communities from plants grown in Nebraska, USA.</title>
        <authorList>
            <person name="Schachtman D."/>
        </authorList>
    </citation>
    <scope>NUCLEOTIDE SEQUENCE [LARGE SCALE GENOMIC DNA]</scope>
    <source>
        <strain evidence="1 2">BE310</strain>
    </source>
</reference>
<dbReference type="EMBL" id="JAVDXQ010000005">
    <property type="protein sequence ID" value="MDR7298393.1"/>
    <property type="molecule type" value="Genomic_DNA"/>
</dbReference>
<protein>
    <recommendedName>
        <fullName evidence="3">DUF1795 domain-containing protein</fullName>
    </recommendedName>
</protein>
<dbReference type="Proteomes" id="UP001180536">
    <property type="component" value="Unassembled WGS sequence"/>
</dbReference>
<keyword evidence="2" id="KW-1185">Reference proteome</keyword>
<proteinExistence type="predicted"/>
<evidence type="ECO:0000313" key="2">
    <source>
        <dbReference type="Proteomes" id="UP001180536"/>
    </source>
</evidence>
<name>A0ABU1ZCT0_9BURK</name>
<sequence>MTLLKYSFALPPPAAPAPQPEARHEYPYSEFLLELPARWRQVPVQEDDTLNFVSDADGAAIIISADFFDIPDDKAQDIAEQVLDSRIKVLQTASHGQVRLLHRDIRPHPSGGGLELSFAAEAQGEHVHLHLGYVTARKVLNFSMVCRPGASEAIALFNACVPGFRPRLP</sequence>
<organism evidence="1 2">
    <name type="scientific">Pelomonas aquatica</name>
    <dbReference type="NCBI Taxonomy" id="431058"/>
    <lineage>
        <taxon>Bacteria</taxon>
        <taxon>Pseudomonadati</taxon>
        <taxon>Pseudomonadota</taxon>
        <taxon>Betaproteobacteria</taxon>
        <taxon>Burkholderiales</taxon>
        <taxon>Sphaerotilaceae</taxon>
        <taxon>Roseateles</taxon>
    </lineage>
</organism>
<accession>A0ABU1ZCT0</accession>
<evidence type="ECO:0008006" key="3">
    <source>
        <dbReference type="Google" id="ProtNLM"/>
    </source>
</evidence>
<dbReference type="RefSeq" id="WP_310347406.1">
    <property type="nucleotide sequence ID" value="NZ_JAVDXQ010000005.1"/>
</dbReference>